<evidence type="ECO:0000313" key="2">
    <source>
        <dbReference type="Proteomes" id="UP001169242"/>
    </source>
</evidence>
<sequence>MRSFLIVILVVNMGKGLIQIDTRQIDLLSVELQSFPKQTQTAIYHALKRSLDQTKNEIGRIVPKEYAIKAKEVKESFAGGVNYPTKSNLEASLTSKGKRLSFAHFPFTPKTSIRKGKRAVVKVTIKKSRPKVTSKVGFTASTGAKSDDKVQFNVFRRLGKERFPIAPIRTLSIPQMITAEGIDEKIQSFALEKFEQRLEHETNRAMDRIQNKIKGG</sequence>
<dbReference type="EMBL" id="JAQIFT010000044">
    <property type="protein sequence ID" value="MDA3732041.1"/>
    <property type="molecule type" value="Genomic_DNA"/>
</dbReference>
<organism evidence="1 2">
    <name type="scientific">Holtiella tumoricola</name>
    <dbReference type="NCBI Taxonomy" id="3018743"/>
    <lineage>
        <taxon>Bacteria</taxon>
        <taxon>Bacillati</taxon>
        <taxon>Bacillota</taxon>
        <taxon>Clostridia</taxon>
        <taxon>Lachnospirales</taxon>
        <taxon>Cellulosilyticaceae</taxon>
        <taxon>Holtiella</taxon>
    </lineage>
</organism>
<name>A0AA42DNN6_9FIRM</name>
<dbReference type="RefSeq" id="WP_271012334.1">
    <property type="nucleotide sequence ID" value="NZ_JAQIFT010000044.1"/>
</dbReference>
<reference evidence="1" key="1">
    <citation type="journal article" date="2023" name="Int. J. Syst. Evol. Microbiol.">
        <title>&lt;i&gt;Holtiella tumoricola&lt;/i&gt; gen. nov. sp. nov., isolated from a human clinical sample.</title>
        <authorList>
            <person name="Allen-Vercoe E."/>
            <person name="Daigneault M.C."/>
            <person name="Vancuren S.J."/>
            <person name="Cochrane K."/>
            <person name="O'Neal L.L."/>
            <person name="Sankaranarayanan K."/>
            <person name="Lawson P.A."/>
        </authorList>
    </citation>
    <scope>NUCLEOTIDE SEQUENCE</scope>
    <source>
        <strain evidence="1">CC70A</strain>
    </source>
</reference>
<evidence type="ECO:0000313" key="1">
    <source>
        <dbReference type="EMBL" id="MDA3732041.1"/>
    </source>
</evidence>
<evidence type="ECO:0008006" key="3">
    <source>
        <dbReference type="Google" id="ProtNLM"/>
    </source>
</evidence>
<accession>A0AA42DNN6</accession>
<keyword evidence="2" id="KW-1185">Reference proteome</keyword>
<dbReference type="AlphaFoldDB" id="A0AA42DNN6"/>
<gene>
    <name evidence="1" type="ORF">PBV87_11165</name>
</gene>
<proteinExistence type="predicted"/>
<protein>
    <recommendedName>
        <fullName evidence="3">Prophage minor tail protein Z (GPZ)</fullName>
    </recommendedName>
</protein>
<comment type="caution">
    <text evidence="1">The sequence shown here is derived from an EMBL/GenBank/DDBJ whole genome shotgun (WGS) entry which is preliminary data.</text>
</comment>
<dbReference type="Proteomes" id="UP001169242">
    <property type="component" value="Unassembled WGS sequence"/>
</dbReference>